<accession>A0A5C7VX85</accession>
<organism evidence="2 3">
    <name type="scientific">Nitrosomonas oligotropha</name>
    <dbReference type="NCBI Taxonomy" id="42354"/>
    <lineage>
        <taxon>Bacteria</taxon>
        <taxon>Pseudomonadati</taxon>
        <taxon>Pseudomonadota</taxon>
        <taxon>Betaproteobacteria</taxon>
        <taxon>Nitrosomonadales</taxon>
        <taxon>Nitrosomonadaceae</taxon>
        <taxon>Nitrosomonas</taxon>
    </lineage>
</organism>
<proteinExistence type="predicted"/>
<evidence type="ECO:0000313" key="3">
    <source>
        <dbReference type="Proteomes" id="UP000321055"/>
    </source>
</evidence>
<gene>
    <name evidence="2" type="ORF">E6Q60_03845</name>
</gene>
<dbReference type="Pfam" id="PF14417">
    <property type="entry name" value="MEDS"/>
    <property type="match status" value="1"/>
</dbReference>
<protein>
    <recommendedName>
        <fullName evidence="1">MEDS domain-containing protein</fullName>
    </recommendedName>
</protein>
<dbReference type="AlphaFoldDB" id="A0A5C7VX85"/>
<evidence type="ECO:0000259" key="1">
    <source>
        <dbReference type="Pfam" id="PF14417"/>
    </source>
</evidence>
<evidence type="ECO:0000313" key="2">
    <source>
        <dbReference type="EMBL" id="TXI29669.1"/>
    </source>
</evidence>
<dbReference type="InterPro" id="IPR025847">
    <property type="entry name" value="MEDS_domain"/>
</dbReference>
<reference evidence="2 3" key="1">
    <citation type="submission" date="2018-09" db="EMBL/GenBank/DDBJ databases">
        <title>Metagenome Assembled Genomes from an Advanced Water Purification Facility.</title>
        <authorList>
            <person name="Stamps B.W."/>
            <person name="Spear J.R."/>
        </authorList>
    </citation>
    <scope>NUCLEOTIDE SEQUENCE [LARGE SCALE GENOMIC DNA]</scope>
    <source>
        <strain evidence="2">Bin_54_1</strain>
    </source>
</reference>
<feature type="domain" description="MEDS" evidence="1">
    <location>
        <begin position="54"/>
        <end position="205"/>
    </location>
</feature>
<dbReference type="Proteomes" id="UP000321055">
    <property type="component" value="Unassembled WGS sequence"/>
</dbReference>
<name>A0A5C7VX85_9PROT</name>
<comment type="caution">
    <text evidence="2">The sequence shown here is derived from an EMBL/GenBank/DDBJ whole genome shotgun (WGS) entry which is preliminary data.</text>
</comment>
<dbReference type="EMBL" id="SSFX01000029">
    <property type="protein sequence ID" value="TXI29669.1"/>
    <property type="molecule type" value="Genomic_DNA"/>
</dbReference>
<sequence>MRIGVKRVRRYRLTDLLAYLEQDQAPVNIATFEHATSRIAHIDLEGIAINYGSHLCAFYDTDLGRLKLALPFLLDGLQSGNRCFLVATKEVQSIIINELCDVRSCIDQDIQDGRIVLTEGMANSTELYTFFENAFMDANKQGIQGLRVLGDMAWTLQKGMGIAELNDFESRYNQGLGHRFPVVSLCQYDARLFSGTAILGALKCHDDTFHYPLTHFLGS</sequence>